<protein>
    <submittedName>
        <fullName evidence="7">Transmembrane protein 144</fullName>
    </submittedName>
</protein>
<feature type="transmembrane region" description="Helical" evidence="6">
    <location>
        <begin position="373"/>
        <end position="392"/>
    </location>
</feature>
<feature type="transmembrane region" description="Helical" evidence="6">
    <location>
        <begin position="85"/>
        <end position="104"/>
    </location>
</feature>
<dbReference type="eggNOG" id="ENOG502QR0F">
    <property type="taxonomic scope" value="Eukaryota"/>
</dbReference>
<feature type="transmembrane region" description="Helical" evidence="6">
    <location>
        <begin position="241"/>
        <end position="262"/>
    </location>
</feature>
<evidence type="ECO:0000256" key="4">
    <source>
        <dbReference type="ARBA" id="ARBA00022989"/>
    </source>
</evidence>
<feature type="transmembrane region" description="Helical" evidence="6">
    <location>
        <begin position="6"/>
        <end position="24"/>
    </location>
</feature>
<sequence>MGGDAGLGFGAAAIAVVCFGSNFVPVKKFQTGDGMFFQWVMCAAIFCAGVCVNAVRESPEFHYLAMLGGFLWCTGNLFSVFVIRAVGLGLGLCLWGSTNLIMGWASGKFGLFGLDKEPIANPGLNLVGVLVAVCATLAFAAVKPDLSSDDESRSRESRGSGNVLATVAGRGSGVAPAVGGQKRINAASPETALLAGVADPSASPSAAYYNVDEEALFGSPRPGMAAGDGDERDVIDAMDPFLRRALGIAAALLAGTMFGVNFDPPIWLIDHNKGSSNAVDYVFAHFTGIFVTSTVYFLAYCAYMSNAPVINPKLVLPAFASGLIWAMADISWFVANTQLSLVVAFPIVTTGPGIVASLWGVCVFKEIRGTRNFAILGAAFLLTIISVTLITLSRN</sequence>
<evidence type="ECO:0000313" key="8">
    <source>
        <dbReference type="Proteomes" id="UP000054408"/>
    </source>
</evidence>
<dbReference type="GO" id="GO:0016020">
    <property type="term" value="C:membrane"/>
    <property type="evidence" value="ECO:0007669"/>
    <property type="project" value="UniProtKB-SubCell"/>
</dbReference>
<dbReference type="PANTHER" id="PTHR16119">
    <property type="entry name" value="TRANSMEMBRANE PROTEIN 144"/>
    <property type="match status" value="1"/>
</dbReference>
<evidence type="ECO:0000313" key="7">
    <source>
        <dbReference type="EMBL" id="KNC53151.1"/>
    </source>
</evidence>
<dbReference type="PANTHER" id="PTHR16119:SF17">
    <property type="entry name" value="TRANSMEMBRANE PROTEIN 144"/>
    <property type="match status" value="1"/>
</dbReference>
<dbReference type="AlphaFoldDB" id="A0A0L0DMB0"/>
<comment type="subcellular location">
    <subcellularLocation>
        <location evidence="1">Membrane</location>
        <topology evidence="1">Multi-pass membrane protein</topology>
    </subcellularLocation>
</comment>
<keyword evidence="8" id="KW-1185">Reference proteome</keyword>
<name>A0A0L0DMB0_THETB</name>
<evidence type="ECO:0000256" key="3">
    <source>
        <dbReference type="ARBA" id="ARBA00022692"/>
    </source>
</evidence>
<evidence type="ECO:0000256" key="2">
    <source>
        <dbReference type="ARBA" id="ARBA00005731"/>
    </source>
</evidence>
<evidence type="ECO:0000256" key="6">
    <source>
        <dbReference type="SAM" id="Phobius"/>
    </source>
</evidence>
<feature type="transmembrane region" description="Helical" evidence="6">
    <location>
        <begin position="314"/>
        <end position="335"/>
    </location>
</feature>
<keyword evidence="3 6" id="KW-0812">Transmembrane</keyword>
<feature type="transmembrane region" description="Helical" evidence="6">
    <location>
        <begin position="61"/>
        <end position="78"/>
    </location>
</feature>
<accession>A0A0L0DMB0</accession>
<proteinExistence type="inferred from homology"/>
<feature type="transmembrane region" description="Helical" evidence="6">
    <location>
        <begin position="36"/>
        <end position="55"/>
    </location>
</feature>
<evidence type="ECO:0000256" key="5">
    <source>
        <dbReference type="ARBA" id="ARBA00023136"/>
    </source>
</evidence>
<dbReference type="Proteomes" id="UP000054408">
    <property type="component" value="Unassembled WGS sequence"/>
</dbReference>
<feature type="transmembrane region" description="Helical" evidence="6">
    <location>
        <begin position="282"/>
        <end position="302"/>
    </location>
</feature>
<dbReference type="GeneID" id="25567731"/>
<gene>
    <name evidence="7" type="ORF">AMSG_09228</name>
</gene>
<dbReference type="EMBL" id="GL349479">
    <property type="protein sequence ID" value="KNC53151.1"/>
    <property type="molecule type" value="Genomic_DNA"/>
</dbReference>
<feature type="transmembrane region" description="Helical" evidence="6">
    <location>
        <begin position="124"/>
        <end position="142"/>
    </location>
</feature>
<dbReference type="OMA" id="MFFQWIV"/>
<dbReference type="GO" id="GO:0015144">
    <property type="term" value="F:carbohydrate transmembrane transporter activity"/>
    <property type="evidence" value="ECO:0007669"/>
    <property type="project" value="InterPro"/>
</dbReference>
<keyword evidence="4 6" id="KW-1133">Transmembrane helix</keyword>
<dbReference type="InterPro" id="IPR012435">
    <property type="entry name" value="TMEM144"/>
</dbReference>
<dbReference type="RefSeq" id="XP_013754624.1">
    <property type="nucleotide sequence ID" value="XM_013899170.1"/>
</dbReference>
<organism evidence="7 8">
    <name type="scientific">Thecamonas trahens ATCC 50062</name>
    <dbReference type="NCBI Taxonomy" id="461836"/>
    <lineage>
        <taxon>Eukaryota</taxon>
        <taxon>Apusozoa</taxon>
        <taxon>Apusomonadida</taxon>
        <taxon>Apusomonadidae</taxon>
        <taxon>Thecamonas</taxon>
    </lineage>
</organism>
<reference evidence="7 8" key="1">
    <citation type="submission" date="2010-05" db="EMBL/GenBank/DDBJ databases">
        <title>The Genome Sequence of Thecamonas trahens ATCC 50062.</title>
        <authorList>
            <consortium name="The Broad Institute Genome Sequencing Platform"/>
            <person name="Russ C."/>
            <person name="Cuomo C."/>
            <person name="Shea T."/>
            <person name="Young S.K."/>
            <person name="Zeng Q."/>
            <person name="Koehrsen M."/>
            <person name="Haas B."/>
            <person name="Borodovsky M."/>
            <person name="Guigo R."/>
            <person name="Alvarado L."/>
            <person name="Berlin A."/>
            <person name="Bochicchio J."/>
            <person name="Borenstein D."/>
            <person name="Chapman S."/>
            <person name="Chen Z."/>
            <person name="Freedman E."/>
            <person name="Gellesch M."/>
            <person name="Goldberg J."/>
            <person name="Griggs A."/>
            <person name="Gujja S."/>
            <person name="Heilman E."/>
            <person name="Heiman D."/>
            <person name="Hepburn T."/>
            <person name="Howarth C."/>
            <person name="Jen D."/>
            <person name="Larson L."/>
            <person name="Mehta T."/>
            <person name="Park D."/>
            <person name="Pearson M."/>
            <person name="Roberts A."/>
            <person name="Saif S."/>
            <person name="Shenoy N."/>
            <person name="Sisk P."/>
            <person name="Stolte C."/>
            <person name="Sykes S."/>
            <person name="Thomson T."/>
            <person name="Walk T."/>
            <person name="White J."/>
            <person name="Yandava C."/>
            <person name="Burger G."/>
            <person name="Gray M.W."/>
            <person name="Holland P.W.H."/>
            <person name="King N."/>
            <person name="Lang F.B.F."/>
            <person name="Roger A.J."/>
            <person name="Ruiz-Trillo I."/>
            <person name="Lander E."/>
            <person name="Nusbaum C."/>
        </authorList>
    </citation>
    <scope>NUCLEOTIDE SEQUENCE [LARGE SCALE GENOMIC DNA]</scope>
    <source>
        <strain evidence="7 8">ATCC 50062</strain>
    </source>
</reference>
<evidence type="ECO:0000256" key="1">
    <source>
        <dbReference type="ARBA" id="ARBA00004141"/>
    </source>
</evidence>
<feature type="transmembrane region" description="Helical" evidence="6">
    <location>
        <begin position="341"/>
        <end position="361"/>
    </location>
</feature>
<dbReference type="OrthoDB" id="426527at2759"/>
<dbReference type="STRING" id="461836.A0A0L0DMB0"/>
<keyword evidence="5 6" id="KW-0472">Membrane</keyword>
<dbReference type="InterPro" id="IPR010651">
    <property type="entry name" value="Sugar_transport"/>
</dbReference>
<dbReference type="Pfam" id="PF07857">
    <property type="entry name" value="TMEM144"/>
    <property type="match status" value="2"/>
</dbReference>
<comment type="similarity">
    <text evidence="2">Belongs to the TMEM144 family.</text>
</comment>